<reference evidence="3 4" key="1">
    <citation type="journal article" date="2019" name="Int. J. Syst. Evol. Microbiol.">
        <title>The Global Catalogue of Microorganisms (GCM) 10K type strain sequencing project: providing services to taxonomists for standard genome sequencing and annotation.</title>
        <authorList>
            <consortium name="The Broad Institute Genomics Platform"/>
            <consortium name="The Broad Institute Genome Sequencing Center for Infectious Disease"/>
            <person name="Wu L."/>
            <person name="Ma J."/>
        </authorList>
    </citation>
    <scope>NUCLEOTIDE SEQUENCE [LARGE SCALE GENOMIC DNA]</scope>
    <source>
        <strain evidence="3 4">CGMCC 1.10593</strain>
    </source>
</reference>
<feature type="region of interest" description="Disordered" evidence="1">
    <location>
        <begin position="1739"/>
        <end position="1760"/>
    </location>
</feature>
<feature type="compositionally biased region" description="Polar residues" evidence="1">
    <location>
        <begin position="1242"/>
        <end position="1267"/>
    </location>
</feature>
<keyword evidence="2" id="KW-1133">Transmembrane helix</keyword>
<evidence type="ECO:0000256" key="1">
    <source>
        <dbReference type="SAM" id="MobiDB-lite"/>
    </source>
</evidence>
<feature type="compositionally biased region" description="Gly residues" evidence="1">
    <location>
        <begin position="636"/>
        <end position="646"/>
    </location>
</feature>
<feature type="region of interest" description="Disordered" evidence="1">
    <location>
        <begin position="505"/>
        <end position="529"/>
    </location>
</feature>
<organism evidence="3 4">
    <name type="scientific">Halohasta litorea</name>
    <dbReference type="NCBI Taxonomy" id="869891"/>
    <lineage>
        <taxon>Archaea</taxon>
        <taxon>Methanobacteriati</taxon>
        <taxon>Methanobacteriota</taxon>
        <taxon>Stenosarchaea group</taxon>
        <taxon>Halobacteria</taxon>
        <taxon>Halobacteriales</taxon>
        <taxon>Haloferacaceae</taxon>
        <taxon>Halohasta</taxon>
    </lineage>
</organism>
<feature type="compositionally biased region" description="Acidic residues" evidence="1">
    <location>
        <begin position="1132"/>
        <end position="1142"/>
    </location>
</feature>
<feature type="region of interest" description="Disordered" evidence="1">
    <location>
        <begin position="1899"/>
        <end position="1928"/>
    </location>
</feature>
<feature type="compositionally biased region" description="Basic and acidic residues" evidence="1">
    <location>
        <begin position="1899"/>
        <end position="1915"/>
    </location>
</feature>
<keyword evidence="2" id="KW-0472">Membrane</keyword>
<feature type="compositionally biased region" description="Polar residues" evidence="1">
    <location>
        <begin position="1163"/>
        <end position="1174"/>
    </location>
</feature>
<feature type="compositionally biased region" description="Low complexity" evidence="1">
    <location>
        <begin position="874"/>
        <end position="884"/>
    </location>
</feature>
<feature type="region of interest" description="Disordered" evidence="1">
    <location>
        <begin position="549"/>
        <end position="598"/>
    </location>
</feature>
<feature type="compositionally biased region" description="Basic and acidic residues" evidence="1">
    <location>
        <begin position="1151"/>
        <end position="1162"/>
    </location>
</feature>
<feature type="compositionally biased region" description="Acidic residues" evidence="1">
    <location>
        <begin position="1587"/>
        <end position="1610"/>
    </location>
</feature>
<feature type="transmembrane region" description="Helical" evidence="2">
    <location>
        <begin position="194"/>
        <end position="213"/>
    </location>
</feature>
<evidence type="ECO:0000313" key="3">
    <source>
        <dbReference type="EMBL" id="MFD1643360.1"/>
    </source>
</evidence>
<feature type="compositionally biased region" description="Polar residues" evidence="1">
    <location>
        <begin position="1091"/>
        <end position="1103"/>
    </location>
</feature>
<feature type="region of interest" description="Disordered" evidence="1">
    <location>
        <begin position="1587"/>
        <end position="1615"/>
    </location>
</feature>
<dbReference type="EMBL" id="JBHUDM010000005">
    <property type="protein sequence ID" value="MFD1643360.1"/>
    <property type="molecule type" value="Genomic_DNA"/>
</dbReference>
<feature type="region of interest" description="Disordered" evidence="1">
    <location>
        <begin position="702"/>
        <end position="723"/>
    </location>
</feature>
<feature type="compositionally biased region" description="Polar residues" evidence="1">
    <location>
        <begin position="1215"/>
        <end position="1230"/>
    </location>
</feature>
<feature type="compositionally biased region" description="Basic and acidic residues" evidence="1">
    <location>
        <begin position="994"/>
        <end position="1003"/>
    </location>
</feature>
<dbReference type="RefSeq" id="WP_256397240.1">
    <property type="nucleotide sequence ID" value="NZ_JANHDJ010000006.1"/>
</dbReference>
<feature type="region of interest" description="Disordered" evidence="1">
    <location>
        <begin position="1627"/>
        <end position="1677"/>
    </location>
</feature>
<feature type="region of interest" description="Disordered" evidence="1">
    <location>
        <begin position="1962"/>
        <end position="2007"/>
    </location>
</feature>
<feature type="compositionally biased region" description="Basic and acidic residues" evidence="1">
    <location>
        <begin position="1186"/>
        <end position="1199"/>
    </location>
</feature>
<feature type="compositionally biased region" description="Basic and acidic residues" evidence="1">
    <location>
        <begin position="570"/>
        <end position="591"/>
    </location>
</feature>
<gene>
    <name evidence="3" type="ORF">ACFSBW_15915</name>
</gene>
<feature type="compositionally biased region" description="Low complexity" evidence="1">
    <location>
        <begin position="1345"/>
        <end position="1355"/>
    </location>
</feature>
<feature type="transmembrane region" description="Helical" evidence="2">
    <location>
        <begin position="266"/>
        <end position="285"/>
    </location>
</feature>
<feature type="compositionally biased region" description="Low complexity" evidence="1">
    <location>
        <begin position="893"/>
        <end position="905"/>
    </location>
</feature>
<feature type="compositionally biased region" description="Gly residues" evidence="1">
    <location>
        <begin position="399"/>
        <end position="412"/>
    </location>
</feature>
<comment type="caution">
    <text evidence="3">The sequence shown here is derived from an EMBL/GenBank/DDBJ whole genome shotgun (WGS) entry which is preliminary data.</text>
</comment>
<dbReference type="Proteomes" id="UP001597052">
    <property type="component" value="Unassembled WGS sequence"/>
</dbReference>
<keyword evidence="4" id="KW-1185">Reference proteome</keyword>
<dbReference type="Pfam" id="PF19590">
    <property type="entry name" value="TrbL_3"/>
    <property type="match status" value="1"/>
</dbReference>
<proteinExistence type="predicted"/>
<feature type="compositionally biased region" description="Acidic residues" evidence="1">
    <location>
        <begin position="1996"/>
        <end position="2007"/>
    </location>
</feature>
<evidence type="ECO:0000313" key="4">
    <source>
        <dbReference type="Proteomes" id="UP001597052"/>
    </source>
</evidence>
<feature type="compositionally biased region" description="Gly residues" evidence="1">
    <location>
        <begin position="1309"/>
        <end position="1320"/>
    </location>
</feature>
<protein>
    <submittedName>
        <fullName evidence="3">Uncharacterized protein</fullName>
    </submittedName>
</protein>
<feature type="transmembrane region" description="Helical" evidence="2">
    <location>
        <begin position="73"/>
        <end position="92"/>
    </location>
</feature>
<feature type="compositionally biased region" description="Basic and acidic residues" evidence="1">
    <location>
        <begin position="1637"/>
        <end position="1670"/>
    </location>
</feature>
<feature type="compositionally biased region" description="Low complexity" evidence="1">
    <location>
        <begin position="913"/>
        <end position="925"/>
    </location>
</feature>
<feature type="compositionally biased region" description="Low complexity" evidence="1">
    <location>
        <begin position="1278"/>
        <end position="1290"/>
    </location>
</feature>
<evidence type="ECO:0000256" key="2">
    <source>
        <dbReference type="SAM" id="Phobius"/>
    </source>
</evidence>
<feature type="region of interest" description="Disordered" evidence="1">
    <location>
        <begin position="814"/>
        <end position="1401"/>
    </location>
</feature>
<accession>A0ABD6DBY7</accession>
<feature type="transmembrane region" description="Helical" evidence="2">
    <location>
        <begin position="233"/>
        <end position="254"/>
    </location>
</feature>
<feature type="transmembrane region" description="Helical" evidence="2">
    <location>
        <begin position="104"/>
        <end position="124"/>
    </location>
</feature>
<feature type="compositionally biased region" description="Low complexity" evidence="1">
    <location>
        <begin position="454"/>
        <end position="472"/>
    </location>
</feature>
<name>A0ABD6DBY7_9EURY</name>
<dbReference type="InterPro" id="IPR045782">
    <property type="entry name" value="TrbL_3"/>
</dbReference>
<feature type="region of interest" description="Disordered" evidence="1">
    <location>
        <begin position="636"/>
        <end position="670"/>
    </location>
</feature>
<feature type="compositionally biased region" description="Low complexity" evidence="1">
    <location>
        <begin position="941"/>
        <end position="986"/>
    </location>
</feature>
<feature type="compositionally biased region" description="Polar residues" evidence="1">
    <location>
        <begin position="380"/>
        <end position="397"/>
    </location>
</feature>
<feature type="compositionally biased region" description="Gly residues" evidence="1">
    <location>
        <begin position="339"/>
        <end position="375"/>
    </location>
</feature>
<feature type="region of interest" description="Disordered" evidence="1">
    <location>
        <begin position="330"/>
        <end position="474"/>
    </location>
</feature>
<keyword evidence="2" id="KW-0812">Transmembrane</keyword>
<sequence length="2007" mass="211148">MNPTILGSFLWYSTFLIAEGLIDRFFSFAPEFLMDAGRGVLDALLDFDLTDFIIIDPTPYGNADEAWMSMFEISLALFPIMIILGLLSMPFADEQKTSLWRQGLRIVGVVALMAVSRPIIGFGVDVSNALTLAILPDAGQITGMLNPVSGGMLSIGVLTAGGIIIAASAAILVKVVIAVFIALAIVLTLLQMRIFLIYIVYIASPLLIVFWYADWGLLESVNEFANKWFRMGTYTLLSGPIIAIIMLSMVTIASDPVAADNTIAGLWTYMTLILCFPFIMIASVWKIVSWAGEPIGAGQAMTGMAMAGGAALGAVSGKLGGAAGEAAQSGSSAAEQASGMGGGGGGASGGGGGGGGSGGSSTTGSGTGGAAGSGSGLNDVMSSQSGETIKSSSTESQGGVAGDMPGGTGAEAGGPSDEVTGVAGSSEASEPKGYIEGGVSRAKDFKDRNKSRISNAVSSVSSKAASKGSPANLERLYGDYKQQKGDKRGAQLDQFNDSVDWSQGEHGAIDIDQAGESLGTTPQEGQGVSELTEDGKFGYLDEDGELQVSSVGSNRGRLRGEQNDQYEQAQAHHEHADELDEKMSHHAERLQKTRNNINKHGSDVADAFFKEGMKGTIGAQSPYLMAGGGFGGGGGGGGGSGGGGGAAPQASEGGQGHEGPGRHPPANINAGDVTENAETVAESGERFDLSDDVQLQSSPNATAEGHAQEFSVHDPESGDQLGDLAVGEDADMRFSHGDTARLGNLTTSEDSDGNFQMMADEHSRTFDENEVRVDEMIGDSSIEGDKTKVSDVTLQEDPNNEGNYYAQAENGARTPVHAGSEEANESLSEAVGDRVDLEGVTEQRYGFSEDTHTGYEGAHNYNSLRIGGSGEGGSKTSESSTSEGYGIYDADTRGSSETTTETSASGGSGTEGSGETDTTTTTEPGSESERSTDSSEADWDVSTSAGSSTTTSAATSGGSSGGSSDSSFGGVSSPSGGSSPSSDSSSGSGGWSRTEQKSGHEVMEADTESDLPGSVAMEGDWTFSDTTPAGHDKIAKRGIFTEADESGSPVEDGAEVGYVRFSDEHAMGSDDMPEIDGEERDPQSGEVVNFDSDNGFATRQWATKNAMGDASINSEKHGGAGETPAMGRDYEQGEEVDPDDEYMQLVPHNDSTSKLHTTEEINHSSPDNGPSSDGHSSEPNTPHSEPSSHESESAAEHVATESSSEPETDTEAHSSDGQSMTTEHVATESSGEPETDTESHSSDGQSAATEHVNTPFDFSSETESGGSDTVEDEDVFVSEGGQTSEGTGSEPAEEPTEEGGGSETEEGGGDTGPFEHGGGNEIHSSEAAPTPTAGEDFGHFEAEGSETASSGASESPDAEGEPIVSVSDSDEWSHDAHNWRDHVDESDGEDEGFGEGLSVDAGAMRKETLEDSGEDLYITDYDALGEANGEEKAEQLKTQSLIGHQYTQEMGHETPNVAYNAEENEVIQQEVGGAETETWAVEDAPDSALENVDREEFDDLMGSQLLAGNFDTSPDNVHVDEEGGLHVMDFDRTADDIGDVSDSAEMEINAAAGADTGTHIGEVNDDFHTDKWEYEKEITDSAIETATELDESGEVDDVLGPVEELEDEVSGGEHNRAEVIRSNIDAVAGEDIVSTDGHGHTGGDEPSHDSSGGDHTETHSPEPESGHAIDADVDYGNLSTKQAEEGEEYMLEVGEREELFESLKAEHGDEDVENLYTRFQMRKRSSKFNSEDVTKQEIVGNEALETDHPVRDDDVDYEPTEGEVEVHRDFMEASNKFVEENLADEDGEAHVHRGMGYRGNDIAADLIDHPEADEVEVPEHEQSMAYSTKEGVAQGFSSMENSPVVTRADATEEDVLAVDGLGYEPTEHDFTEFNNQDEGEILVQGKESIPMEDIRFTGEENYEDSHAGERLKETMENPEEASEEDHNLVDFTVRNMAADKTTGLETQEGAERLHNWGEYVHENEDAVPSPGITEHSANKVLNESEADVGEVGASEEHDDGDDGAEFL</sequence>
<feature type="transmembrane region" description="Helical" evidence="2">
    <location>
        <begin position="154"/>
        <end position="187"/>
    </location>
</feature>
<feature type="compositionally biased region" description="Basic and acidic residues" evidence="1">
    <location>
        <begin position="1371"/>
        <end position="1385"/>
    </location>
</feature>
<feature type="compositionally biased region" description="Basic and acidic residues" evidence="1">
    <location>
        <begin position="441"/>
        <end position="450"/>
    </location>
</feature>